<sequence>YDGKGDPQKFNHFVWQMKEYLQGYSVKKTMYASTISNFLVEKVEQFFTNVVEAKRPETWALDKFFMELSNYCFDVNFRLQQQTKLNEIEQGNHSMRDYVHEFKELVQMVGLLSKQEKVSKLWLGFIPTIQGDLWLRGLSPLTSSWHKVIRAAELIEIA</sequence>
<feature type="non-terminal residue" evidence="2">
    <location>
        <position position="1"/>
    </location>
</feature>
<name>A0A165KE70_9APHY</name>
<protein>
    <recommendedName>
        <fullName evidence="1">Retrotransposon gag domain-containing protein</fullName>
    </recommendedName>
</protein>
<reference evidence="2 3" key="1">
    <citation type="journal article" date="2016" name="Mol. Biol. Evol.">
        <title>Comparative Genomics of Early-Diverging Mushroom-Forming Fungi Provides Insights into the Origins of Lignocellulose Decay Capabilities.</title>
        <authorList>
            <person name="Nagy L.G."/>
            <person name="Riley R."/>
            <person name="Tritt A."/>
            <person name="Adam C."/>
            <person name="Daum C."/>
            <person name="Floudas D."/>
            <person name="Sun H."/>
            <person name="Yadav J.S."/>
            <person name="Pangilinan J."/>
            <person name="Larsson K.H."/>
            <person name="Matsuura K."/>
            <person name="Barry K."/>
            <person name="Labutti K."/>
            <person name="Kuo R."/>
            <person name="Ohm R.A."/>
            <person name="Bhattacharya S.S."/>
            <person name="Shirouzu T."/>
            <person name="Yoshinaga Y."/>
            <person name="Martin F.M."/>
            <person name="Grigoriev I.V."/>
            <person name="Hibbett D.S."/>
        </authorList>
    </citation>
    <scope>NUCLEOTIDE SEQUENCE [LARGE SCALE GENOMIC DNA]</scope>
    <source>
        <strain evidence="2 3">L-15889</strain>
    </source>
</reference>
<evidence type="ECO:0000313" key="2">
    <source>
        <dbReference type="EMBL" id="KZT63019.1"/>
    </source>
</evidence>
<evidence type="ECO:0000313" key="3">
    <source>
        <dbReference type="Proteomes" id="UP000076727"/>
    </source>
</evidence>
<keyword evidence="3" id="KW-1185">Reference proteome</keyword>
<dbReference type="OrthoDB" id="2796815at2759"/>
<accession>A0A165KE70</accession>
<dbReference type="Proteomes" id="UP000076727">
    <property type="component" value="Unassembled WGS sequence"/>
</dbReference>
<dbReference type="Pfam" id="PF03732">
    <property type="entry name" value="Retrotrans_gag"/>
    <property type="match status" value="1"/>
</dbReference>
<dbReference type="AlphaFoldDB" id="A0A165KE70"/>
<dbReference type="STRING" id="1314783.A0A165KE70"/>
<evidence type="ECO:0000259" key="1">
    <source>
        <dbReference type="Pfam" id="PF03732"/>
    </source>
</evidence>
<organism evidence="2 3">
    <name type="scientific">Daedalea quercina L-15889</name>
    <dbReference type="NCBI Taxonomy" id="1314783"/>
    <lineage>
        <taxon>Eukaryota</taxon>
        <taxon>Fungi</taxon>
        <taxon>Dikarya</taxon>
        <taxon>Basidiomycota</taxon>
        <taxon>Agaricomycotina</taxon>
        <taxon>Agaricomycetes</taxon>
        <taxon>Polyporales</taxon>
        <taxon>Fomitopsis</taxon>
    </lineage>
</organism>
<feature type="non-terminal residue" evidence="2">
    <location>
        <position position="158"/>
    </location>
</feature>
<dbReference type="InterPro" id="IPR005162">
    <property type="entry name" value="Retrotrans_gag_dom"/>
</dbReference>
<feature type="domain" description="Retrotransposon gag" evidence="1">
    <location>
        <begin position="43"/>
        <end position="121"/>
    </location>
</feature>
<proteinExistence type="predicted"/>
<dbReference type="EMBL" id="KV429366">
    <property type="protein sequence ID" value="KZT63019.1"/>
    <property type="molecule type" value="Genomic_DNA"/>
</dbReference>
<gene>
    <name evidence="2" type="ORF">DAEQUDRAFT_648899</name>
</gene>